<name>A0A9X3E4Y3_9HYPH</name>
<sequence>MTRDPRAFVLPPGAPSIDTMIAAERRRARKRLWTALAFMAPAIGFVAIFLLLPVVFNLYASLTQWAKFSGLNQFAGLANYQRLASNPKFFDATWNTMIWVAVSFVLPATIGLSLAMLVRGVKGEETFKSIFFLPRMFSATAVGVVWYYVYANEGIINSGLRAVGLGGLANRWLYESHLATPAMIVTHIWQQVGLMMVLLLIGLNALPSEPMEAAKVDGASRGQIFRHIILPLLMPTLIMVTTVSVLAGFTSFDLVWVMGRDFPNRSTLTLSVNQYWESFRAGYWAYGSAIAVVLGIIAMSISWSLGALQHRLDKR</sequence>
<dbReference type="AlphaFoldDB" id="A0A9X3E4Y3"/>
<evidence type="ECO:0000256" key="5">
    <source>
        <dbReference type="ARBA" id="ARBA00022989"/>
    </source>
</evidence>
<gene>
    <name evidence="9" type="ORF">OSH07_22135</name>
</gene>
<evidence type="ECO:0000256" key="1">
    <source>
        <dbReference type="ARBA" id="ARBA00004651"/>
    </source>
</evidence>
<dbReference type="CDD" id="cd06261">
    <property type="entry name" value="TM_PBP2"/>
    <property type="match status" value="1"/>
</dbReference>
<dbReference type="EMBL" id="JAPKNK010000013">
    <property type="protein sequence ID" value="MCX5571916.1"/>
    <property type="molecule type" value="Genomic_DNA"/>
</dbReference>
<evidence type="ECO:0000256" key="3">
    <source>
        <dbReference type="ARBA" id="ARBA00022475"/>
    </source>
</evidence>
<evidence type="ECO:0000256" key="4">
    <source>
        <dbReference type="ARBA" id="ARBA00022692"/>
    </source>
</evidence>
<protein>
    <submittedName>
        <fullName evidence="9">Sugar ABC transporter permease</fullName>
    </submittedName>
</protein>
<evidence type="ECO:0000256" key="2">
    <source>
        <dbReference type="ARBA" id="ARBA00022448"/>
    </source>
</evidence>
<feature type="transmembrane region" description="Helical" evidence="7">
    <location>
        <begin position="97"/>
        <end position="118"/>
    </location>
</feature>
<dbReference type="InterPro" id="IPR000515">
    <property type="entry name" value="MetI-like"/>
</dbReference>
<feature type="transmembrane region" description="Helical" evidence="7">
    <location>
        <begin position="228"/>
        <end position="249"/>
    </location>
</feature>
<dbReference type="Gene3D" id="1.10.3720.10">
    <property type="entry name" value="MetI-like"/>
    <property type="match status" value="1"/>
</dbReference>
<feature type="transmembrane region" description="Helical" evidence="7">
    <location>
        <begin position="188"/>
        <end position="207"/>
    </location>
</feature>
<comment type="subcellular location">
    <subcellularLocation>
        <location evidence="1 7">Cell membrane</location>
        <topology evidence="1 7">Multi-pass membrane protein</topology>
    </subcellularLocation>
</comment>
<comment type="caution">
    <text evidence="9">The sequence shown here is derived from an EMBL/GenBank/DDBJ whole genome shotgun (WGS) entry which is preliminary data.</text>
</comment>
<organism evidence="9 10">
    <name type="scientific">Kaistia nematophila</name>
    <dbReference type="NCBI Taxonomy" id="2994654"/>
    <lineage>
        <taxon>Bacteria</taxon>
        <taxon>Pseudomonadati</taxon>
        <taxon>Pseudomonadota</taxon>
        <taxon>Alphaproteobacteria</taxon>
        <taxon>Hyphomicrobiales</taxon>
        <taxon>Kaistiaceae</taxon>
        <taxon>Kaistia</taxon>
    </lineage>
</organism>
<dbReference type="SUPFAM" id="SSF161098">
    <property type="entry name" value="MetI-like"/>
    <property type="match status" value="1"/>
</dbReference>
<dbReference type="GO" id="GO:0055085">
    <property type="term" value="P:transmembrane transport"/>
    <property type="evidence" value="ECO:0007669"/>
    <property type="project" value="InterPro"/>
</dbReference>
<keyword evidence="10" id="KW-1185">Reference proteome</keyword>
<accession>A0A9X3E4Y3</accession>
<evidence type="ECO:0000256" key="7">
    <source>
        <dbReference type="RuleBase" id="RU363032"/>
    </source>
</evidence>
<dbReference type="GO" id="GO:0005886">
    <property type="term" value="C:plasma membrane"/>
    <property type="evidence" value="ECO:0007669"/>
    <property type="project" value="UniProtKB-SubCell"/>
</dbReference>
<evidence type="ECO:0000256" key="6">
    <source>
        <dbReference type="ARBA" id="ARBA00023136"/>
    </source>
</evidence>
<keyword evidence="2 7" id="KW-0813">Transport</keyword>
<evidence type="ECO:0000313" key="10">
    <source>
        <dbReference type="Proteomes" id="UP001144805"/>
    </source>
</evidence>
<dbReference type="PANTHER" id="PTHR30193">
    <property type="entry name" value="ABC TRANSPORTER PERMEASE PROTEIN"/>
    <property type="match status" value="1"/>
</dbReference>
<dbReference type="PANTHER" id="PTHR30193:SF37">
    <property type="entry name" value="INNER MEMBRANE ABC TRANSPORTER PERMEASE PROTEIN YCJO"/>
    <property type="match status" value="1"/>
</dbReference>
<feature type="transmembrane region" description="Helical" evidence="7">
    <location>
        <begin position="283"/>
        <end position="308"/>
    </location>
</feature>
<feature type="domain" description="ABC transmembrane type-1" evidence="8">
    <location>
        <begin position="93"/>
        <end position="305"/>
    </location>
</feature>
<feature type="transmembrane region" description="Helical" evidence="7">
    <location>
        <begin position="130"/>
        <end position="150"/>
    </location>
</feature>
<reference evidence="9" key="1">
    <citation type="submission" date="2022-11" db="EMBL/GenBank/DDBJ databases">
        <title>Biodiversity and phylogenetic relationships of bacteria.</title>
        <authorList>
            <person name="Machado R.A.R."/>
            <person name="Bhat A."/>
            <person name="Loulou A."/>
            <person name="Kallel S."/>
        </authorList>
    </citation>
    <scope>NUCLEOTIDE SEQUENCE</scope>
    <source>
        <strain evidence="9">K-TC2</strain>
    </source>
</reference>
<dbReference type="Pfam" id="PF00528">
    <property type="entry name" value="BPD_transp_1"/>
    <property type="match status" value="1"/>
</dbReference>
<feature type="transmembrane region" description="Helical" evidence="7">
    <location>
        <begin position="35"/>
        <end position="60"/>
    </location>
</feature>
<dbReference type="RefSeq" id="WP_266340878.1">
    <property type="nucleotide sequence ID" value="NZ_JAPKNK010000013.1"/>
</dbReference>
<dbReference type="InterPro" id="IPR051393">
    <property type="entry name" value="ABC_transporter_permease"/>
</dbReference>
<evidence type="ECO:0000259" key="8">
    <source>
        <dbReference type="PROSITE" id="PS50928"/>
    </source>
</evidence>
<keyword evidence="4 7" id="KW-0812">Transmembrane</keyword>
<dbReference type="PROSITE" id="PS50928">
    <property type="entry name" value="ABC_TM1"/>
    <property type="match status" value="1"/>
</dbReference>
<keyword evidence="5 7" id="KW-1133">Transmembrane helix</keyword>
<keyword evidence="3" id="KW-1003">Cell membrane</keyword>
<dbReference type="Proteomes" id="UP001144805">
    <property type="component" value="Unassembled WGS sequence"/>
</dbReference>
<evidence type="ECO:0000313" key="9">
    <source>
        <dbReference type="EMBL" id="MCX5571916.1"/>
    </source>
</evidence>
<comment type="similarity">
    <text evidence="7">Belongs to the binding-protein-dependent transport system permease family.</text>
</comment>
<keyword evidence="6 7" id="KW-0472">Membrane</keyword>
<dbReference type="InterPro" id="IPR035906">
    <property type="entry name" value="MetI-like_sf"/>
</dbReference>
<proteinExistence type="inferred from homology"/>